<feature type="domain" description="AMP-dependent synthetase/ligase" evidence="7">
    <location>
        <begin position="89"/>
        <end position="469"/>
    </location>
</feature>
<keyword evidence="11" id="KW-1185">Reference proteome</keyword>
<dbReference type="Proteomes" id="UP001582793">
    <property type="component" value="Unassembled WGS sequence"/>
</dbReference>
<evidence type="ECO:0000259" key="9">
    <source>
        <dbReference type="Pfam" id="PF16177"/>
    </source>
</evidence>
<feature type="binding site" evidence="6">
    <location>
        <begin position="410"/>
        <end position="415"/>
    </location>
    <ligand>
        <name>ATP</name>
        <dbReference type="ChEBI" id="CHEBI:30616"/>
    </ligand>
</feature>
<keyword evidence="6" id="KW-0479">Metal-binding</keyword>
<feature type="binding site" evidence="6">
    <location>
        <position position="538"/>
    </location>
    <ligand>
        <name>Mg(2+)</name>
        <dbReference type="ChEBI" id="CHEBI:18420"/>
    </ligand>
</feature>
<dbReference type="EC" id="6.2.1.1" evidence="6"/>
<feature type="binding site" evidence="6">
    <location>
        <position position="514"/>
    </location>
    <ligand>
        <name>ATP</name>
        <dbReference type="ChEBI" id="CHEBI:30616"/>
    </ligand>
</feature>
<feature type="binding site" evidence="6">
    <location>
        <begin position="386"/>
        <end position="388"/>
    </location>
    <ligand>
        <name>ATP</name>
        <dbReference type="ChEBI" id="CHEBI:30616"/>
    </ligand>
</feature>
<comment type="catalytic activity">
    <reaction evidence="6">
        <text>acetate + ATP + CoA = acetyl-CoA + AMP + diphosphate</text>
        <dbReference type="Rhea" id="RHEA:23176"/>
        <dbReference type="ChEBI" id="CHEBI:30089"/>
        <dbReference type="ChEBI" id="CHEBI:30616"/>
        <dbReference type="ChEBI" id="CHEBI:33019"/>
        <dbReference type="ChEBI" id="CHEBI:57287"/>
        <dbReference type="ChEBI" id="CHEBI:57288"/>
        <dbReference type="ChEBI" id="CHEBI:456215"/>
        <dbReference type="EC" id="6.2.1.1"/>
    </reaction>
</comment>
<comment type="function">
    <text evidence="6">Catalyzes the conversion of acetate into acetyl-CoA (AcCoA), an essential intermediate at the junction of anabolic and catabolic pathways. AcsA undergoes a two-step reaction. In the first half reaction, AcsA combines acetate with ATP to form acetyl-adenylate (AcAMP) intermediate. In the second half reaction, it can then transfer the acetyl group from AcAMP to the sulfhydryl group of CoA, forming the product AcCoA.</text>
</comment>
<comment type="similarity">
    <text evidence="1 6">Belongs to the ATP-dependent AMP-binding enzyme family.</text>
</comment>
<dbReference type="Gene3D" id="3.30.300.30">
    <property type="match status" value="1"/>
</dbReference>
<dbReference type="Pfam" id="PF13193">
    <property type="entry name" value="AMP-binding_C"/>
    <property type="match status" value="1"/>
</dbReference>
<dbReference type="InterPro" id="IPR042099">
    <property type="entry name" value="ANL_N_sf"/>
</dbReference>
<reference evidence="10 11" key="1">
    <citation type="submission" date="2024-04" db="EMBL/GenBank/DDBJ databases">
        <title>Polymorphospora sp. isolated from Baiyangdian Lake in Xiong'an New Area.</title>
        <authorList>
            <person name="Zhang X."/>
            <person name="Liu J."/>
        </authorList>
    </citation>
    <scope>NUCLEOTIDE SEQUENCE [LARGE SCALE GENOMIC DNA]</scope>
    <source>
        <strain evidence="10 11">2-325</strain>
    </source>
</reference>
<feature type="binding site" evidence="6">
    <location>
        <position position="522"/>
    </location>
    <ligand>
        <name>CoA</name>
        <dbReference type="ChEBI" id="CHEBI:57287"/>
    </ligand>
</feature>
<feature type="binding site" evidence="6">
    <location>
        <position position="536"/>
    </location>
    <ligand>
        <name>Mg(2+)</name>
        <dbReference type="ChEBI" id="CHEBI:18420"/>
    </ligand>
</feature>
<keyword evidence="5 6" id="KW-0007">Acetylation</keyword>
<comment type="cofactor">
    <cofactor evidence="6">
        <name>Mg(2+)</name>
        <dbReference type="ChEBI" id="CHEBI:18420"/>
    </cofactor>
</comment>
<keyword evidence="2 6" id="KW-0436">Ligase</keyword>
<dbReference type="RefSeq" id="WP_375733920.1">
    <property type="nucleotide sequence ID" value="NZ_JBCGDC010000021.1"/>
</dbReference>
<evidence type="ECO:0000256" key="5">
    <source>
        <dbReference type="ARBA" id="ARBA00022990"/>
    </source>
</evidence>
<dbReference type="Gene3D" id="3.40.50.12780">
    <property type="entry name" value="N-terminal domain of ligase-like"/>
    <property type="match status" value="1"/>
</dbReference>
<protein>
    <recommendedName>
        <fullName evidence="6">Acetyl-coenzyme A synthetase</fullName>
        <shortName evidence="6">AcCoA synthetase</shortName>
        <shortName evidence="6">Acs</shortName>
        <ecNumber evidence="6">6.2.1.1</ecNumber>
    </recommendedName>
    <alternativeName>
        <fullName evidence="6">Acetate--CoA ligase</fullName>
    </alternativeName>
    <alternativeName>
        <fullName evidence="6">Acyl-activating enzyme</fullName>
    </alternativeName>
</protein>
<comment type="PTM">
    <text evidence="6">Acetylated. Deacetylation by the SIR2-homolog deacetylase activates the enzyme.</text>
</comment>
<dbReference type="InterPro" id="IPR045851">
    <property type="entry name" value="AMP-bd_C_sf"/>
</dbReference>
<comment type="caution">
    <text evidence="6">Lacks conserved residue(s) required for the propagation of feature annotation.</text>
</comment>
<dbReference type="InterPro" id="IPR025110">
    <property type="entry name" value="AMP-bd_C"/>
</dbReference>
<sequence>MSETLENLLQETRQFEPPAALADAANVTAAAYDEAAEDRLAFWARQAGRLDWAKQWDEILDWSNPPFAKWFVGGQLNVAYNCLDRHVEAGRGDRVAIHWEGEPGDTRTITYAELHRLTSQAANALTDLGVTAGDRVAIYMPMVPEAAVAMLACARIGATHSVVFGGFSVDALSSRIADASAKVVITADGGYRRGKPSALKPTVDEAVAKSPTVEHVLVVRRTGQDVAWTDKDLWWHETVETASDQHEAQPFDAEQPLFILYTSGTTAKPKGILHTSGGYLTQVAYTHHAVFDLKPETDVYWCTADIGWVTGHSYIVYGPLANGATQIMYEGTPDTPSKARFWEIVDRYKVSILYTAPTLIRTMMKWGDDIPAGFDLSSLRVLGSVGEPINPEAWMWYRENIGRARTPIVDTWWQTETGAIMISPLPGVTATKPGSAMSPLPGIAADVVDDQGQSVPNGGGGYLVLREPWPSMLRTIWGDDDRFVETYWSRFEGMYFAGDGAKKDSDGHLWLLGRVDDVMLVSGHNISTTEVESALVSHPSVAEAAVVGATDPTTGQAIVAFTIPRGSVDTAGDAGEALIQELRNHVAKTLGPIAKPRQIMLVPELPKTRSGKIMRRLLRDVAENRSLGDVTTLQDSAVMDLISSGMQSGKSDED</sequence>
<dbReference type="PANTHER" id="PTHR24095:SF14">
    <property type="entry name" value="ACETYL-COENZYME A SYNTHETASE 1"/>
    <property type="match status" value="1"/>
</dbReference>
<feature type="modified residue" description="N6-acetyllysine" evidence="6">
    <location>
        <position position="612"/>
    </location>
</feature>
<evidence type="ECO:0000313" key="10">
    <source>
        <dbReference type="EMBL" id="MFB6393443.1"/>
    </source>
</evidence>
<dbReference type="CDD" id="cd05966">
    <property type="entry name" value="ACS"/>
    <property type="match status" value="1"/>
</dbReference>
<dbReference type="InterPro" id="IPR032387">
    <property type="entry name" value="ACAS_N"/>
</dbReference>
<evidence type="ECO:0000259" key="7">
    <source>
        <dbReference type="Pfam" id="PF00501"/>
    </source>
</evidence>
<dbReference type="Pfam" id="PF00501">
    <property type="entry name" value="AMP-binding"/>
    <property type="match status" value="1"/>
</dbReference>
<dbReference type="InterPro" id="IPR000873">
    <property type="entry name" value="AMP-dep_synth/lig_dom"/>
</dbReference>
<dbReference type="PANTHER" id="PTHR24095">
    <property type="entry name" value="ACETYL-COENZYME A SYNTHETASE"/>
    <property type="match status" value="1"/>
</dbReference>
<organism evidence="10 11">
    <name type="scientific">Polymorphospora lycopeni</name>
    <dbReference type="NCBI Taxonomy" id="3140240"/>
    <lineage>
        <taxon>Bacteria</taxon>
        <taxon>Bacillati</taxon>
        <taxon>Actinomycetota</taxon>
        <taxon>Actinomycetes</taxon>
        <taxon>Micromonosporales</taxon>
        <taxon>Micromonosporaceae</taxon>
        <taxon>Polymorphospora</taxon>
    </lineage>
</organism>
<evidence type="ECO:0000259" key="8">
    <source>
        <dbReference type="Pfam" id="PF13193"/>
    </source>
</evidence>
<feature type="binding site" evidence="6">
    <location>
        <position position="310"/>
    </location>
    <ligand>
        <name>CoA</name>
        <dbReference type="ChEBI" id="CHEBI:57287"/>
    </ligand>
</feature>
<feature type="binding site" evidence="6">
    <location>
        <position position="499"/>
    </location>
    <ligand>
        <name>ATP</name>
        <dbReference type="ChEBI" id="CHEBI:30616"/>
    </ligand>
</feature>
<feature type="domain" description="AMP-binding enzyme C-terminal" evidence="8">
    <location>
        <begin position="530"/>
        <end position="612"/>
    </location>
</feature>
<dbReference type="SUPFAM" id="SSF56801">
    <property type="entry name" value="Acetyl-CoA synthetase-like"/>
    <property type="match status" value="1"/>
</dbReference>
<evidence type="ECO:0000256" key="6">
    <source>
        <dbReference type="HAMAP-Rule" id="MF_01123"/>
    </source>
</evidence>
<dbReference type="Pfam" id="PF16177">
    <property type="entry name" value="ACAS_N"/>
    <property type="match status" value="1"/>
</dbReference>
<evidence type="ECO:0000256" key="2">
    <source>
        <dbReference type="ARBA" id="ARBA00022598"/>
    </source>
</evidence>
<dbReference type="HAMAP" id="MF_01123">
    <property type="entry name" value="Ac_CoA_synth"/>
    <property type="match status" value="1"/>
</dbReference>
<feature type="binding site" evidence="6">
    <location>
        <position position="541"/>
    </location>
    <ligand>
        <name>Mg(2+)</name>
        <dbReference type="ChEBI" id="CHEBI:18420"/>
    </ligand>
</feature>
<dbReference type="EMBL" id="JBCGDC010000021">
    <property type="protein sequence ID" value="MFB6393443.1"/>
    <property type="molecule type" value="Genomic_DNA"/>
</dbReference>
<evidence type="ECO:0000256" key="4">
    <source>
        <dbReference type="ARBA" id="ARBA00022840"/>
    </source>
</evidence>
<dbReference type="GO" id="GO:0003987">
    <property type="term" value="F:acetate-CoA ligase activity"/>
    <property type="evidence" value="ECO:0007669"/>
    <property type="project" value="UniProtKB-EC"/>
</dbReference>
<feature type="binding site" evidence="6">
    <location>
        <begin position="192"/>
        <end position="195"/>
    </location>
    <ligand>
        <name>CoA</name>
        <dbReference type="ChEBI" id="CHEBI:57287"/>
    </ligand>
</feature>
<keyword evidence="3 6" id="KW-0547">Nucleotide-binding</keyword>
<name>A0ABV5CN63_9ACTN</name>
<evidence type="ECO:0000256" key="1">
    <source>
        <dbReference type="ARBA" id="ARBA00006432"/>
    </source>
</evidence>
<accession>A0ABV5CN63</accession>
<dbReference type="NCBIfam" id="NF001208">
    <property type="entry name" value="PRK00174.1"/>
    <property type="match status" value="1"/>
</dbReference>
<feature type="domain" description="Acetyl-coenzyme A synthetase N-terminal" evidence="9">
    <location>
        <begin position="30"/>
        <end position="82"/>
    </location>
</feature>
<evidence type="ECO:0000313" key="11">
    <source>
        <dbReference type="Proteomes" id="UP001582793"/>
    </source>
</evidence>
<evidence type="ECO:0000256" key="3">
    <source>
        <dbReference type="ARBA" id="ARBA00022741"/>
    </source>
</evidence>
<dbReference type="NCBIfam" id="TIGR02188">
    <property type="entry name" value="Ac_CoA_lig_AcsA"/>
    <property type="match status" value="1"/>
</dbReference>
<proteinExistence type="inferred from homology"/>
<keyword evidence="4 6" id="KW-0067">ATP-binding</keyword>
<comment type="caution">
    <text evidence="10">The sequence shown here is derived from an EMBL/GenBank/DDBJ whole genome shotgun (WGS) entry which is preliminary data.</text>
</comment>
<keyword evidence="6" id="KW-0460">Magnesium</keyword>
<dbReference type="InterPro" id="IPR011904">
    <property type="entry name" value="Ac_CoA_lig"/>
</dbReference>
<gene>
    <name evidence="10" type="primary">acs</name>
    <name evidence="6" type="synonym">acsA</name>
    <name evidence="10" type="ORF">AAFH96_10030</name>
</gene>